<evidence type="ECO:0000313" key="1">
    <source>
        <dbReference type="EMBL" id="MCI34029.1"/>
    </source>
</evidence>
<dbReference type="AlphaFoldDB" id="A0A392RCP8"/>
<organism evidence="1 2">
    <name type="scientific">Trifolium medium</name>
    <dbReference type="NCBI Taxonomy" id="97028"/>
    <lineage>
        <taxon>Eukaryota</taxon>
        <taxon>Viridiplantae</taxon>
        <taxon>Streptophyta</taxon>
        <taxon>Embryophyta</taxon>
        <taxon>Tracheophyta</taxon>
        <taxon>Spermatophyta</taxon>
        <taxon>Magnoliopsida</taxon>
        <taxon>eudicotyledons</taxon>
        <taxon>Gunneridae</taxon>
        <taxon>Pentapetalae</taxon>
        <taxon>rosids</taxon>
        <taxon>fabids</taxon>
        <taxon>Fabales</taxon>
        <taxon>Fabaceae</taxon>
        <taxon>Papilionoideae</taxon>
        <taxon>50 kb inversion clade</taxon>
        <taxon>NPAAA clade</taxon>
        <taxon>Hologalegina</taxon>
        <taxon>IRL clade</taxon>
        <taxon>Trifolieae</taxon>
        <taxon>Trifolium</taxon>
    </lineage>
</organism>
<keyword evidence="2" id="KW-1185">Reference proteome</keyword>
<comment type="caution">
    <text evidence="1">The sequence shown here is derived from an EMBL/GenBank/DDBJ whole genome shotgun (WGS) entry which is preliminary data.</text>
</comment>
<proteinExistence type="predicted"/>
<evidence type="ECO:0000313" key="2">
    <source>
        <dbReference type="Proteomes" id="UP000265520"/>
    </source>
</evidence>
<dbReference type="EMBL" id="LXQA010209618">
    <property type="protein sequence ID" value="MCI34029.1"/>
    <property type="molecule type" value="Genomic_DNA"/>
</dbReference>
<name>A0A392RCP8_9FABA</name>
<reference evidence="1 2" key="1">
    <citation type="journal article" date="2018" name="Front. Plant Sci.">
        <title>Red Clover (Trifolium pratense) and Zigzag Clover (T. medium) - A Picture of Genomic Similarities and Differences.</title>
        <authorList>
            <person name="Dluhosova J."/>
            <person name="Istvanek J."/>
            <person name="Nedelnik J."/>
            <person name="Repkova J."/>
        </authorList>
    </citation>
    <scope>NUCLEOTIDE SEQUENCE [LARGE SCALE GENOMIC DNA]</scope>
    <source>
        <strain evidence="2">cv. 10/8</strain>
        <tissue evidence="1">Leaf</tissue>
    </source>
</reference>
<protein>
    <submittedName>
        <fullName evidence="1">Uncharacterized protein</fullName>
    </submittedName>
</protein>
<dbReference type="Proteomes" id="UP000265520">
    <property type="component" value="Unassembled WGS sequence"/>
</dbReference>
<accession>A0A392RCP8</accession>
<sequence>MDDIWTMKKELPDFMGTNPVGWISVAEEFFTKNKIHPCDKLQWAFMSMEDEVSNVVVYILEPMLWFI</sequence>